<evidence type="ECO:0000256" key="1">
    <source>
        <dbReference type="SAM" id="Phobius"/>
    </source>
</evidence>
<evidence type="ECO:0000313" key="2">
    <source>
        <dbReference type="EMBL" id="JAP09864.1"/>
    </source>
</evidence>
<protein>
    <submittedName>
        <fullName evidence="2">Putative ovule protein</fullName>
    </submittedName>
</protein>
<keyword evidence="1" id="KW-0812">Transmembrane</keyword>
<dbReference type="AlphaFoldDB" id="A0A0V0GPC2"/>
<keyword evidence="1" id="KW-1133">Transmembrane helix</keyword>
<sequence>QVSLLVATFPSRFFLFFCIFHMFSCVSNNFFAVSLQDSLFPAFFHLLAMGFHQILLFTVYLTISFLVMSFY</sequence>
<name>A0A0V0GPC2_SOLCH</name>
<keyword evidence="1" id="KW-0472">Membrane</keyword>
<organism evidence="2">
    <name type="scientific">Solanum chacoense</name>
    <name type="common">Chaco potato</name>
    <dbReference type="NCBI Taxonomy" id="4108"/>
    <lineage>
        <taxon>Eukaryota</taxon>
        <taxon>Viridiplantae</taxon>
        <taxon>Streptophyta</taxon>
        <taxon>Embryophyta</taxon>
        <taxon>Tracheophyta</taxon>
        <taxon>Spermatophyta</taxon>
        <taxon>Magnoliopsida</taxon>
        <taxon>eudicotyledons</taxon>
        <taxon>Gunneridae</taxon>
        <taxon>Pentapetalae</taxon>
        <taxon>asterids</taxon>
        <taxon>lamiids</taxon>
        <taxon>Solanales</taxon>
        <taxon>Solanaceae</taxon>
        <taxon>Solanoideae</taxon>
        <taxon>Solaneae</taxon>
        <taxon>Solanum</taxon>
    </lineage>
</organism>
<feature type="transmembrane region" description="Helical" evidence="1">
    <location>
        <begin position="12"/>
        <end position="31"/>
    </location>
</feature>
<accession>A0A0V0GPC2</accession>
<reference evidence="2" key="1">
    <citation type="submission" date="2015-12" db="EMBL/GenBank/DDBJ databases">
        <title>Gene expression during late stages of embryo sac development: a critical building block for successful pollen-pistil interactions.</title>
        <authorList>
            <person name="Liu Y."/>
            <person name="Joly V."/>
            <person name="Sabar M."/>
            <person name="Matton D.P."/>
        </authorList>
    </citation>
    <scope>NUCLEOTIDE SEQUENCE</scope>
</reference>
<proteinExistence type="predicted"/>
<dbReference type="EMBL" id="GEDG01034177">
    <property type="protein sequence ID" value="JAP09864.1"/>
    <property type="molecule type" value="Transcribed_RNA"/>
</dbReference>
<feature type="transmembrane region" description="Helical" evidence="1">
    <location>
        <begin position="43"/>
        <end position="68"/>
    </location>
</feature>
<feature type="non-terminal residue" evidence="2">
    <location>
        <position position="1"/>
    </location>
</feature>